<reference evidence="10" key="2">
    <citation type="journal article" date="2021" name="PeerJ">
        <title>Extensive microbial diversity within the chicken gut microbiome revealed by metagenomics and culture.</title>
        <authorList>
            <person name="Gilroy R."/>
            <person name="Ravi A."/>
            <person name="Getino M."/>
            <person name="Pursley I."/>
            <person name="Horton D.L."/>
            <person name="Alikhan N.F."/>
            <person name="Baker D."/>
            <person name="Gharbi K."/>
            <person name="Hall N."/>
            <person name="Watson M."/>
            <person name="Adriaenssens E.M."/>
            <person name="Foster-Nyarko E."/>
            <person name="Jarju S."/>
            <person name="Secka A."/>
            <person name="Antonio M."/>
            <person name="Oren A."/>
            <person name="Chaudhuri R.R."/>
            <person name="La Ragione R."/>
            <person name="Hildebrand F."/>
            <person name="Pallen M.J."/>
        </authorList>
    </citation>
    <scope>NUCLEOTIDE SEQUENCE</scope>
    <source>
        <strain evidence="10">ChiBcec16-1751</strain>
    </source>
</reference>
<dbReference type="InterPro" id="IPR054480">
    <property type="entry name" value="AHAS_small-like_ACT"/>
</dbReference>
<evidence type="ECO:0000256" key="3">
    <source>
        <dbReference type="ARBA" id="ARBA00006341"/>
    </source>
</evidence>
<dbReference type="InterPro" id="IPR027271">
    <property type="entry name" value="Acetolactate_synth/TF_NikR_C"/>
</dbReference>
<evidence type="ECO:0000256" key="2">
    <source>
        <dbReference type="ARBA" id="ARBA00005025"/>
    </source>
</evidence>
<dbReference type="InterPro" id="IPR045865">
    <property type="entry name" value="ACT-like_dom_sf"/>
</dbReference>
<keyword evidence="6 8" id="KW-0100">Branched-chain amino acid biosynthesis</keyword>
<sequence>MRSVISVYVENKYGVLTRVAGLFMRRGFNIDSLTVGETENPAYSRMTITMNGDDYAREQLVNQLKKLHNVKRVKVLESETSVERELMLIKVRSTPENRSEVMAAAEIYRAKIIDYNTDAMCVEVTGEPSKIKAFIEVMKPLGILEMCRTGAVALERGDNTIDR</sequence>
<dbReference type="GO" id="GO:1990610">
    <property type="term" value="F:acetolactate synthase regulator activity"/>
    <property type="evidence" value="ECO:0007669"/>
    <property type="project" value="UniProtKB-UniRule"/>
</dbReference>
<keyword evidence="8 10" id="KW-0808">Transferase</keyword>
<dbReference type="Pfam" id="PF22629">
    <property type="entry name" value="ACT_AHAS_ss"/>
    <property type="match status" value="1"/>
</dbReference>
<gene>
    <name evidence="10" type="primary">ilvN</name>
    <name evidence="10" type="ORF">IAA83_02640</name>
</gene>
<dbReference type="GO" id="GO:0009097">
    <property type="term" value="P:isoleucine biosynthetic process"/>
    <property type="evidence" value="ECO:0007669"/>
    <property type="project" value="UniProtKB-UniRule"/>
</dbReference>
<evidence type="ECO:0000256" key="5">
    <source>
        <dbReference type="ARBA" id="ARBA00022605"/>
    </source>
</evidence>
<comment type="caution">
    <text evidence="10">The sequence shown here is derived from an EMBL/GenBank/DDBJ whole genome shotgun (WGS) entry which is preliminary data.</text>
</comment>
<evidence type="ECO:0000256" key="8">
    <source>
        <dbReference type="RuleBase" id="RU368092"/>
    </source>
</evidence>
<evidence type="ECO:0000259" key="9">
    <source>
        <dbReference type="PROSITE" id="PS51671"/>
    </source>
</evidence>
<organism evidence="10 11">
    <name type="scientific">Candidatus Avoscillospira avistercoris</name>
    <dbReference type="NCBI Taxonomy" id="2840707"/>
    <lineage>
        <taxon>Bacteria</taxon>
        <taxon>Bacillati</taxon>
        <taxon>Bacillota</taxon>
        <taxon>Clostridia</taxon>
        <taxon>Eubacteriales</taxon>
        <taxon>Oscillospiraceae</taxon>
        <taxon>Oscillospiraceae incertae sedis</taxon>
        <taxon>Candidatus Avoscillospira</taxon>
    </lineage>
</organism>
<dbReference type="CDD" id="cd04878">
    <property type="entry name" value="ACT_AHAS"/>
    <property type="match status" value="1"/>
</dbReference>
<evidence type="ECO:0000256" key="4">
    <source>
        <dbReference type="ARBA" id="ARBA00011744"/>
    </source>
</evidence>
<comment type="similarity">
    <text evidence="3 8">Belongs to the acetolactate synthase small subunit family.</text>
</comment>
<evidence type="ECO:0000256" key="6">
    <source>
        <dbReference type="ARBA" id="ARBA00023304"/>
    </source>
</evidence>
<evidence type="ECO:0000313" key="11">
    <source>
        <dbReference type="Proteomes" id="UP000886741"/>
    </source>
</evidence>
<dbReference type="PANTHER" id="PTHR30239:SF0">
    <property type="entry name" value="ACETOLACTATE SYNTHASE SMALL SUBUNIT 1, CHLOROPLASTIC"/>
    <property type="match status" value="1"/>
</dbReference>
<dbReference type="SUPFAM" id="SSF55021">
    <property type="entry name" value="ACT-like"/>
    <property type="match status" value="2"/>
</dbReference>
<comment type="pathway">
    <text evidence="1 8">Amino-acid biosynthesis; L-isoleucine biosynthesis; L-isoleucine from 2-oxobutanoate: step 1/4.</text>
</comment>
<dbReference type="PANTHER" id="PTHR30239">
    <property type="entry name" value="ACETOLACTATE SYNTHASE SMALL SUBUNIT"/>
    <property type="match status" value="1"/>
</dbReference>
<dbReference type="NCBIfam" id="TIGR00119">
    <property type="entry name" value="acolac_sm"/>
    <property type="match status" value="1"/>
</dbReference>
<proteinExistence type="inferred from homology"/>
<comment type="subunit">
    <text evidence="4 8">Dimer of large and small chains.</text>
</comment>
<feature type="domain" description="ACT" evidence="9">
    <location>
        <begin position="4"/>
        <end position="78"/>
    </location>
</feature>
<comment type="function">
    <text evidence="8">Catalyzes the conversion of 2 pyruvate molecules into acetolactate in the first common step of the biosynthetic pathway of the branched-amino acids such as leucine, isoleucine, and valine.</text>
</comment>
<dbReference type="PROSITE" id="PS51671">
    <property type="entry name" value="ACT"/>
    <property type="match status" value="1"/>
</dbReference>
<dbReference type="FunFam" id="3.30.70.1150:FF:000001">
    <property type="entry name" value="Acetolactate synthase small subunit"/>
    <property type="match status" value="1"/>
</dbReference>
<dbReference type="GO" id="GO:0009099">
    <property type="term" value="P:L-valine biosynthetic process"/>
    <property type="evidence" value="ECO:0007669"/>
    <property type="project" value="UniProtKB-UniRule"/>
</dbReference>
<dbReference type="AlphaFoldDB" id="A0A9D1JSI5"/>
<dbReference type="GO" id="GO:0003984">
    <property type="term" value="F:acetolactate synthase activity"/>
    <property type="evidence" value="ECO:0007669"/>
    <property type="project" value="UniProtKB-UniRule"/>
</dbReference>
<dbReference type="EC" id="2.2.1.6" evidence="8"/>
<name>A0A9D1JSI5_9FIRM</name>
<reference evidence="10" key="1">
    <citation type="submission" date="2020-10" db="EMBL/GenBank/DDBJ databases">
        <authorList>
            <person name="Gilroy R."/>
        </authorList>
    </citation>
    <scope>NUCLEOTIDE SEQUENCE</scope>
    <source>
        <strain evidence="10">ChiBcec16-1751</strain>
    </source>
</reference>
<evidence type="ECO:0000313" key="10">
    <source>
        <dbReference type="EMBL" id="HIS64255.1"/>
    </source>
</evidence>
<keyword evidence="5 8" id="KW-0028">Amino-acid biosynthesis</keyword>
<dbReference type="InterPro" id="IPR039557">
    <property type="entry name" value="AHAS_ACT"/>
</dbReference>
<comment type="catalytic activity">
    <reaction evidence="7 8">
        <text>2 pyruvate + H(+) = (2S)-2-acetolactate + CO2</text>
        <dbReference type="Rhea" id="RHEA:25249"/>
        <dbReference type="ChEBI" id="CHEBI:15361"/>
        <dbReference type="ChEBI" id="CHEBI:15378"/>
        <dbReference type="ChEBI" id="CHEBI:16526"/>
        <dbReference type="ChEBI" id="CHEBI:58476"/>
        <dbReference type="EC" id="2.2.1.6"/>
    </reaction>
</comment>
<dbReference type="InterPro" id="IPR002912">
    <property type="entry name" value="ACT_dom"/>
</dbReference>
<accession>A0A9D1JSI5</accession>
<dbReference type="Pfam" id="PF10369">
    <property type="entry name" value="ALS_ss_C"/>
    <property type="match status" value="1"/>
</dbReference>
<protein>
    <recommendedName>
        <fullName evidence="8">Acetolactate synthase small subunit</fullName>
        <shortName evidence="8">AHAS</shortName>
        <shortName evidence="8">ALS</shortName>
        <ecNumber evidence="8">2.2.1.6</ecNumber>
    </recommendedName>
    <alternativeName>
        <fullName evidence="8">Acetohydroxy-acid synthase small subunit</fullName>
    </alternativeName>
</protein>
<evidence type="ECO:0000256" key="7">
    <source>
        <dbReference type="ARBA" id="ARBA00048670"/>
    </source>
</evidence>
<dbReference type="GO" id="GO:0005829">
    <property type="term" value="C:cytosol"/>
    <property type="evidence" value="ECO:0007669"/>
    <property type="project" value="TreeGrafter"/>
</dbReference>
<dbReference type="Gene3D" id="3.30.70.260">
    <property type="match status" value="1"/>
</dbReference>
<dbReference type="NCBIfam" id="NF008864">
    <property type="entry name" value="PRK11895.1"/>
    <property type="match status" value="1"/>
</dbReference>
<dbReference type="Proteomes" id="UP000886741">
    <property type="component" value="Unassembled WGS sequence"/>
</dbReference>
<dbReference type="EMBL" id="DVJJ01000049">
    <property type="protein sequence ID" value="HIS64255.1"/>
    <property type="molecule type" value="Genomic_DNA"/>
</dbReference>
<dbReference type="InterPro" id="IPR004789">
    <property type="entry name" value="Acetalactate_synth_ssu"/>
</dbReference>
<dbReference type="Gene3D" id="3.30.70.1150">
    <property type="entry name" value="ACT-like. Chain A, domain 2"/>
    <property type="match status" value="1"/>
</dbReference>
<dbReference type="InterPro" id="IPR019455">
    <property type="entry name" value="Acetolactate_synth_ssu_C"/>
</dbReference>
<evidence type="ECO:0000256" key="1">
    <source>
        <dbReference type="ARBA" id="ARBA00004974"/>
    </source>
</evidence>
<comment type="pathway">
    <text evidence="2 8">Amino-acid biosynthesis; L-valine biosynthesis; L-valine from pyruvate: step 1/4.</text>
</comment>